<dbReference type="Pfam" id="PF04082">
    <property type="entry name" value="Fungal_trans"/>
    <property type="match status" value="1"/>
</dbReference>
<dbReference type="GO" id="GO:0005634">
    <property type="term" value="C:nucleus"/>
    <property type="evidence" value="ECO:0007669"/>
    <property type="project" value="UniProtKB-SubCell"/>
</dbReference>
<reference evidence="8 9" key="1">
    <citation type="submission" date="2018-02" db="EMBL/GenBank/DDBJ databases">
        <title>Draft genome sequences of Elsinoe sp., causing black scab on jojoba.</title>
        <authorList>
            <person name="Stodart B."/>
            <person name="Jeffress S."/>
            <person name="Ash G."/>
            <person name="Arun Chinnappa K."/>
        </authorList>
    </citation>
    <scope>NUCLEOTIDE SEQUENCE [LARGE SCALE GENOMIC DNA]</scope>
    <source>
        <strain evidence="8 9">Hillstone_2</strain>
    </source>
</reference>
<accession>A0A4U7AVR0</accession>
<evidence type="ECO:0000256" key="1">
    <source>
        <dbReference type="ARBA" id="ARBA00004123"/>
    </source>
</evidence>
<evidence type="ECO:0000256" key="2">
    <source>
        <dbReference type="ARBA" id="ARBA00023015"/>
    </source>
</evidence>
<keyword evidence="2" id="KW-0805">Transcription regulation</keyword>
<evidence type="ECO:0000256" key="3">
    <source>
        <dbReference type="ARBA" id="ARBA00023125"/>
    </source>
</evidence>
<dbReference type="GO" id="GO:0008270">
    <property type="term" value="F:zinc ion binding"/>
    <property type="evidence" value="ECO:0007669"/>
    <property type="project" value="InterPro"/>
</dbReference>
<evidence type="ECO:0000313" key="8">
    <source>
        <dbReference type="EMBL" id="TKX19764.1"/>
    </source>
</evidence>
<dbReference type="GO" id="GO:0045944">
    <property type="term" value="P:positive regulation of transcription by RNA polymerase II"/>
    <property type="evidence" value="ECO:0007669"/>
    <property type="project" value="TreeGrafter"/>
</dbReference>
<feature type="compositionally biased region" description="Polar residues" evidence="6">
    <location>
        <begin position="446"/>
        <end position="469"/>
    </location>
</feature>
<keyword evidence="3" id="KW-0238">DNA-binding</keyword>
<keyword evidence="4" id="KW-0804">Transcription</keyword>
<dbReference type="CDD" id="cd12148">
    <property type="entry name" value="fungal_TF_MHR"/>
    <property type="match status" value="1"/>
</dbReference>
<evidence type="ECO:0000256" key="4">
    <source>
        <dbReference type="ARBA" id="ARBA00023163"/>
    </source>
</evidence>
<sequence>MFHLDRDAYDVSWKRQGLYETPNISRLPSRDYAIYLVNTVKYHLGFFKLFDEDGFIQTLHDFYSGTVEDLEDYRLWYCKLLLVLAFGKGVLNQKKAPREPPGSDYFVRAMANLPEMCALHEEPVLAMEVLTLISLYFYCMDMRQTAYSYIGQALRLALVEGNHTNLNGSQLELQLAQRCTNNWWIMYILDRTLSSALGTPVSVHDDAIKNVLPEDSSLVLNVKLSRMVSLILSELYNADGSLDDQYLSKVQSLLRQLAKLAEEIGETISIKFPSSMETVPKSAAHVRLMYHQCIILVTRPIMLVLLQKRIRDQSKQVDELPAPVHDLLQTCVQSAIKTLKILTSLSEYNMLDSFLPFDMDFASTAASALVVFKDIMDFDVPMTAKPLIDRILGEMIASGNNAAQLRQQEIDRLHELASNFRQGRPPMRPSVPDVSTHGAALMDVGPSSSNLSIQTPRSAQQHLPSPGQTVESNTFHDIQPTAFSITPSTDFEHNFALAQDDMLLIADRLDTDAFPGAMDTDVYSGDWLAPTMQFPPL</sequence>
<dbReference type="Proteomes" id="UP000308133">
    <property type="component" value="Unassembled WGS sequence"/>
</dbReference>
<dbReference type="PANTHER" id="PTHR47540:SF6">
    <property type="entry name" value="ZN(II)2CYS6 TRANSCRIPTION FACTOR (EUROFUNG)"/>
    <property type="match status" value="1"/>
</dbReference>
<dbReference type="GO" id="GO:0043565">
    <property type="term" value="F:sequence-specific DNA binding"/>
    <property type="evidence" value="ECO:0007669"/>
    <property type="project" value="TreeGrafter"/>
</dbReference>
<dbReference type="InterPro" id="IPR051711">
    <property type="entry name" value="Stress_Response_Reg"/>
</dbReference>
<dbReference type="SMART" id="SM00906">
    <property type="entry name" value="Fungal_trans"/>
    <property type="match status" value="1"/>
</dbReference>
<feature type="region of interest" description="Disordered" evidence="6">
    <location>
        <begin position="445"/>
        <end position="469"/>
    </location>
</feature>
<comment type="subcellular location">
    <subcellularLocation>
        <location evidence="1">Nucleus</location>
    </subcellularLocation>
</comment>
<proteinExistence type="predicted"/>
<comment type="caution">
    <text evidence="8">The sequence shown here is derived from an EMBL/GenBank/DDBJ whole genome shotgun (WGS) entry which is preliminary data.</text>
</comment>
<dbReference type="InterPro" id="IPR007219">
    <property type="entry name" value="XnlR_reg_dom"/>
</dbReference>
<protein>
    <submittedName>
        <fullName evidence="8">Fungal specific transcription factor domain-containing protein 59</fullName>
    </submittedName>
</protein>
<keyword evidence="5" id="KW-0539">Nucleus</keyword>
<dbReference type="EMBL" id="PTQR01000106">
    <property type="protein sequence ID" value="TKX19764.1"/>
    <property type="molecule type" value="Genomic_DNA"/>
</dbReference>
<name>A0A4U7AVR0_9PEZI</name>
<evidence type="ECO:0000313" key="9">
    <source>
        <dbReference type="Proteomes" id="UP000308133"/>
    </source>
</evidence>
<gene>
    <name evidence="8" type="ORF">C1H76_7962</name>
</gene>
<dbReference type="AlphaFoldDB" id="A0A4U7AVR0"/>
<feature type="region of interest" description="Disordered" evidence="6">
    <location>
        <begin position="420"/>
        <end position="439"/>
    </location>
</feature>
<dbReference type="GO" id="GO:0006351">
    <property type="term" value="P:DNA-templated transcription"/>
    <property type="evidence" value="ECO:0007669"/>
    <property type="project" value="InterPro"/>
</dbReference>
<evidence type="ECO:0000256" key="6">
    <source>
        <dbReference type="SAM" id="MobiDB-lite"/>
    </source>
</evidence>
<feature type="domain" description="Xylanolytic transcriptional activator regulatory" evidence="7">
    <location>
        <begin position="146"/>
        <end position="219"/>
    </location>
</feature>
<organism evidence="8 9">
    <name type="scientific">Elsinoe australis</name>
    <dbReference type="NCBI Taxonomy" id="40998"/>
    <lineage>
        <taxon>Eukaryota</taxon>
        <taxon>Fungi</taxon>
        <taxon>Dikarya</taxon>
        <taxon>Ascomycota</taxon>
        <taxon>Pezizomycotina</taxon>
        <taxon>Dothideomycetes</taxon>
        <taxon>Dothideomycetidae</taxon>
        <taxon>Myriangiales</taxon>
        <taxon>Elsinoaceae</taxon>
        <taxon>Elsinoe</taxon>
    </lineage>
</organism>
<evidence type="ECO:0000259" key="7">
    <source>
        <dbReference type="SMART" id="SM00906"/>
    </source>
</evidence>
<dbReference type="PANTHER" id="PTHR47540">
    <property type="entry name" value="THIAMINE REPRESSIBLE GENES REGULATORY PROTEIN THI5"/>
    <property type="match status" value="1"/>
</dbReference>
<evidence type="ECO:0000256" key="5">
    <source>
        <dbReference type="ARBA" id="ARBA00023242"/>
    </source>
</evidence>